<keyword evidence="2" id="KW-0645">Protease</keyword>
<name>A0A6B3NH82_9CYAN</name>
<dbReference type="GO" id="GO:0016805">
    <property type="term" value="F:dipeptidase activity"/>
    <property type="evidence" value="ECO:0007669"/>
    <property type="project" value="UniProtKB-KW"/>
</dbReference>
<dbReference type="NCBIfam" id="NF003642">
    <property type="entry name" value="PRK05282.1"/>
    <property type="match status" value="1"/>
</dbReference>
<accession>A0A6B3NH82</accession>
<dbReference type="PANTHER" id="PTHR20842:SF0">
    <property type="entry name" value="ALPHA-ASPARTYL DIPEPTIDASE"/>
    <property type="match status" value="1"/>
</dbReference>
<dbReference type="InterPro" id="IPR029062">
    <property type="entry name" value="Class_I_gatase-like"/>
</dbReference>
<dbReference type="EC" id="3.4.13.21" evidence="5"/>
<comment type="caution">
    <text evidence="5">The sequence shown here is derived from an EMBL/GenBank/DDBJ whole genome shotgun (WGS) entry which is preliminary data.</text>
</comment>
<dbReference type="AlphaFoldDB" id="A0A6B3NH82"/>
<evidence type="ECO:0000256" key="3">
    <source>
        <dbReference type="ARBA" id="ARBA00022801"/>
    </source>
</evidence>
<evidence type="ECO:0000256" key="2">
    <source>
        <dbReference type="ARBA" id="ARBA00022670"/>
    </source>
</evidence>
<dbReference type="Gene3D" id="3.40.50.880">
    <property type="match status" value="1"/>
</dbReference>
<comment type="similarity">
    <text evidence="1">Belongs to the peptidase S51 family.</text>
</comment>
<protein>
    <submittedName>
        <fullName evidence="5">Dipeptidase PepE</fullName>
        <ecNumber evidence="5">3.4.13.21</ecNumber>
    </submittedName>
</protein>
<keyword evidence="3 5" id="KW-0378">Hydrolase</keyword>
<dbReference type="GO" id="GO:0006508">
    <property type="term" value="P:proteolysis"/>
    <property type="evidence" value="ECO:0007669"/>
    <property type="project" value="UniProtKB-KW"/>
</dbReference>
<keyword evidence="5" id="KW-0224">Dipeptidase</keyword>
<dbReference type="Pfam" id="PF03575">
    <property type="entry name" value="Peptidase_S51"/>
    <property type="match status" value="1"/>
</dbReference>
<evidence type="ECO:0000313" key="5">
    <source>
        <dbReference type="EMBL" id="NER31040.1"/>
    </source>
</evidence>
<dbReference type="GO" id="GO:0008236">
    <property type="term" value="F:serine-type peptidase activity"/>
    <property type="evidence" value="ECO:0007669"/>
    <property type="project" value="UniProtKB-KW"/>
</dbReference>
<dbReference type="SUPFAM" id="SSF52317">
    <property type="entry name" value="Class I glutamine amidotransferase-like"/>
    <property type="match status" value="1"/>
</dbReference>
<dbReference type="CDD" id="cd03146">
    <property type="entry name" value="GAT1_Peptidase_E"/>
    <property type="match status" value="1"/>
</dbReference>
<keyword evidence="4" id="KW-0720">Serine protease</keyword>
<dbReference type="InterPro" id="IPR005320">
    <property type="entry name" value="Peptidase_S51"/>
</dbReference>
<gene>
    <name evidence="5" type="primary">pepE</name>
    <name evidence="5" type="ORF">F6J89_26330</name>
</gene>
<dbReference type="PANTHER" id="PTHR20842">
    <property type="entry name" value="PROTEASE S51 ALPHA-ASPARTYL DIPEPTIDASE"/>
    <property type="match status" value="1"/>
</dbReference>
<organism evidence="5">
    <name type="scientific">Symploca sp. SIO1C4</name>
    <dbReference type="NCBI Taxonomy" id="2607765"/>
    <lineage>
        <taxon>Bacteria</taxon>
        <taxon>Bacillati</taxon>
        <taxon>Cyanobacteriota</taxon>
        <taxon>Cyanophyceae</taxon>
        <taxon>Coleofasciculales</taxon>
        <taxon>Coleofasciculaceae</taxon>
        <taxon>Symploca</taxon>
    </lineage>
</organism>
<evidence type="ECO:0000256" key="1">
    <source>
        <dbReference type="ARBA" id="ARBA00006534"/>
    </source>
</evidence>
<reference evidence="5" key="1">
    <citation type="submission" date="2019-11" db="EMBL/GenBank/DDBJ databases">
        <title>Genomic insights into an expanded diversity of filamentous marine cyanobacteria reveals the extraordinary biosynthetic potential of Moorea and Okeania.</title>
        <authorList>
            <person name="Ferreira Leao T."/>
            <person name="Wang M."/>
            <person name="Moss N."/>
            <person name="Da Silva R."/>
            <person name="Sanders J."/>
            <person name="Nurk S."/>
            <person name="Gurevich A."/>
            <person name="Humphrey G."/>
            <person name="Reher R."/>
            <person name="Zhu Q."/>
            <person name="Belda-Ferre P."/>
            <person name="Glukhov E."/>
            <person name="Rex R."/>
            <person name="Dorrestein P.C."/>
            <person name="Knight R."/>
            <person name="Pevzner P."/>
            <person name="Gerwick W.H."/>
            <person name="Gerwick L."/>
        </authorList>
    </citation>
    <scope>NUCLEOTIDE SEQUENCE</scope>
    <source>
        <strain evidence="5">SIO1C4</strain>
    </source>
</reference>
<proteinExistence type="inferred from homology"/>
<evidence type="ECO:0000256" key="4">
    <source>
        <dbReference type="ARBA" id="ARBA00022825"/>
    </source>
</evidence>
<dbReference type="EMBL" id="JAAHFQ010000705">
    <property type="protein sequence ID" value="NER31040.1"/>
    <property type="molecule type" value="Genomic_DNA"/>
</dbReference>
<sequence length="244" mass="27658">MRKRLLLLSNSTNPGEEYLFYPRQEIYNFLGDAIKRILFVPFASATRTDKDISPYDQYSQRVGKVFKDLGYELDAIHLAENPQELIRQAQAIVVGGGNTFCLFHWLHKKGLIETIREKVNQGTPYLGWSAGANLACPTLKTSNDMPIIEPISFQGLNLIPFQINPHYTDAVIPNHRGETRIQRLQEFLLVNPQVYVVGLQEGTMLKIEGSSMRIIGDKTLHLFKYGEPVVEYDATANLDFLVSV</sequence>